<reference evidence="1" key="2">
    <citation type="journal article" date="2015" name="Data Brief">
        <title>Shoot transcriptome of the giant reed, Arundo donax.</title>
        <authorList>
            <person name="Barrero R.A."/>
            <person name="Guerrero F.D."/>
            <person name="Moolhuijzen P."/>
            <person name="Goolsby J.A."/>
            <person name="Tidwell J."/>
            <person name="Bellgard S.E."/>
            <person name="Bellgard M.I."/>
        </authorList>
    </citation>
    <scope>NUCLEOTIDE SEQUENCE</scope>
    <source>
        <tissue evidence="1">Shoot tissue taken approximately 20 cm above the soil surface</tissue>
    </source>
</reference>
<organism evidence="1">
    <name type="scientific">Arundo donax</name>
    <name type="common">Giant reed</name>
    <name type="synonym">Donax arundinaceus</name>
    <dbReference type="NCBI Taxonomy" id="35708"/>
    <lineage>
        <taxon>Eukaryota</taxon>
        <taxon>Viridiplantae</taxon>
        <taxon>Streptophyta</taxon>
        <taxon>Embryophyta</taxon>
        <taxon>Tracheophyta</taxon>
        <taxon>Spermatophyta</taxon>
        <taxon>Magnoliopsida</taxon>
        <taxon>Liliopsida</taxon>
        <taxon>Poales</taxon>
        <taxon>Poaceae</taxon>
        <taxon>PACMAD clade</taxon>
        <taxon>Arundinoideae</taxon>
        <taxon>Arundineae</taxon>
        <taxon>Arundo</taxon>
    </lineage>
</organism>
<dbReference type="AlphaFoldDB" id="A0A0A9G9I3"/>
<reference evidence="1" key="1">
    <citation type="submission" date="2014-09" db="EMBL/GenBank/DDBJ databases">
        <authorList>
            <person name="Magalhaes I.L.F."/>
            <person name="Oliveira U."/>
            <person name="Santos F.R."/>
            <person name="Vidigal T.H.D.A."/>
            <person name="Brescovit A.D."/>
            <person name="Santos A.J."/>
        </authorList>
    </citation>
    <scope>NUCLEOTIDE SEQUENCE</scope>
    <source>
        <tissue evidence="1">Shoot tissue taken approximately 20 cm above the soil surface</tissue>
    </source>
</reference>
<proteinExistence type="predicted"/>
<evidence type="ECO:0000313" key="1">
    <source>
        <dbReference type="EMBL" id="JAE19211.1"/>
    </source>
</evidence>
<sequence>MPLHETQKISECYCRKTQRAHIYLRSIGSYFRYLKQYSYYSTNKAY</sequence>
<dbReference type="EMBL" id="GBRH01178685">
    <property type="protein sequence ID" value="JAE19211.1"/>
    <property type="molecule type" value="Transcribed_RNA"/>
</dbReference>
<name>A0A0A9G9I3_ARUDO</name>
<accession>A0A0A9G9I3</accession>
<protein>
    <submittedName>
        <fullName evidence="1">Uncharacterized protein</fullName>
    </submittedName>
</protein>